<evidence type="ECO:0000259" key="2">
    <source>
        <dbReference type="PROSITE" id="PS52035"/>
    </source>
</evidence>
<organism evidence="3 4">
    <name type="scientific">Celerinatantimonas yamalensis</name>
    <dbReference type="NCBI Taxonomy" id="559956"/>
    <lineage>
        <taxon>Bacteria</taxon>
        <taxon>Pseudomonadati</taxon>
        <taxon>Pseudomonadota</taxon>
        <taxon>Gammaproteobacteria</taxon>
        <taxon>Celerinatantimonadaceae</taxon>
        <taxon>Celerinatantimonas</taxon>
    </lineage>
</organism>
<name>A0ABW9G2B0_9GAMM</name>
<protein>
    <submittedName>
        <fullName evidence="3">M14 family metallocarboxypeptidase</fullName>
    </submittedName>
</protein>
<reference evidence="3 4" key="1">
    <citation type="journal article" date="2013" name="Int. J. Syst. Evol. Microbiol.">
        <title>Celerinatantimonas yamalensis sp. nov., a cold-adapted diazotrophic bacterium from a cold permafrost brine.</title>
        <authorList>
            <person name="Shcherbakova V."/>
            <person name="Chuvilskaya N."/>
            <person name="Rivkina E."/>
            <person name="Demidov N."/>
            <person name="Uchaeva V."/>
            <person name="Suetin S."/>
            <person name="Suzina N."/>
            <person name="Gilichinsky D."/>
        </authorList>
    </citation>
    <scope>NUCLEOTIDE SEQUENCE [LARGE SCALE GENOMIC DNA]</scope>
    <source>
        <strain evidence="3 4">C7</strain>
    </source>
</reference>
<proteinExistence type="inferred from homology"/>
<evidence type="ECO:0000256" key="1">
    <source>
        <dbReference type="PROSITE-ProRule" id="PRU01379"/>
    </source>
</evidence>
<dbReference type="EMBL" id="JBEQCT010000001">
    <property type="protein sequence ID" value="MFM2483722.1"/>
    <property type="molecule type" value="Genomic_DNA"/>
</dbReference>
<keyword evidence="4" id="KW-1185">Reference proteome</keyword>
<gene>
    <name evidence="3" type="ORF">ABUE30_01315</name>
</gene>
<accession>A0ABW9G2B0</accession>
<dbReference type="RefSeq" id="WP_408621883.1">
    <property type="nucleotide sequence ID" value="NZ_JBEQCT010000001.1"/>
</dbReference>
<dbReference type="PROSITE" id="PS52035">
    <property type="entry name" value="PEPTIDASE_M14"/>
    <property type="match status" value="1"/>
</dbReference>
<evidence type="ECO:0000313" key="4">
    <source>
        <dbReference type="Proteomes" id="UP001629953"/>
    </source>
</evidence>
<sequence length="303" mass="33546">MSSSYPIGQAGTPWGVAEIAAWRSAQVKQRSYNNEVISKIDQLPESCVIEQYGELNYAEHYPLLAIKSAIWQRNRPTILITGGVHGYETSGVQGALCFAREHISDYQQHVNIIITPCVSPWGYEHIQRWNPEAIDPNRSFYQDSPVPESAQLMAYIQAQDEPIWFHIDLHETTDSDEQEFRPALAAKQGKPYEADSIPDGFYLVADSAKPTLEFQRAIIDSVAKVTHIAPSDDQGLIIGEKVVQPGVILYPMAKLGLCGSLSDCQFHATTEVYPDSPKATPSQCNKAQVAAILGGLNYVLAQR</sequence>
<dbReference type="InterPro" id="IPR000834">
    <property type="entry name" value="Peptidase_M14"/>
</dbReference>
<comment type="similarity">
    <text evidence="1">Belongs to the peptidase M14 family.</text>
</comment>
<dbReference type="Pfam" id="PF00246">
    <property type="entry name" value="Peptidase_M14"/>
    <property type="match status" value="1"/>
</dbReference>
<dbReference type="Gene3D" id="3.40.630.10">
    <property type="entry name" value="Zn peptidases"/>
    <property type="match status" value="1"/>
</dbReference>
<dbReference type="Proteomes" id="UP001629953">
    <property type="component" value="Unassembled WGS sequence"/>
</dbReference>
<dbReference type="CDD" id="cd06231">
    <property type="entry name" value="M14_REP34-like"/>
    <property type="match status" value="1"/>
</dbReference>
<comment type="caution">
    <text evidence="3">The sequence shown here is derived from an EMBL/GenBank/DDBJ whole genome shotgun (WGS) entry which is preliminary data.</text>
</comment>
<comment type="caution">
    <text evidence="1">Lacks conserved residue(s) required for the propagation of feature annotation.</text>
</comment>
<evidence type="ECO:0000313" key="3">
    <source>
        <dbReference type="EMBL" id="MFM2483722.1"/>
    </source>
</evidence>
<feature type="domain" description="Peptidase M14" evidence="2">
    <location>
        <begin position="28"/>
        <end position="303"/>
    </location>
</feature>
<dbReference type="SUPFAM" id="SSF53187">
    <property type="entry name" value="Zn-dependent exopeptidases"/>
    <property type="match status" value="1"/>
</dbReference>